<evidence type="ECO:0000313" key="2">
    <source>
        <dbReference type="EMBL" id="KAK3774094.1"/>
    </source>
</evidence>
<dbReference type="EMBL" id="JAWDGP010003469">
    <property type="protein sequence ID" value="KAK3774094.1"/>
    <property type="molecule type" value="Genomic_DNA"/>
</dbReference>
<gene>
    <name evidence="2" type="ORF">RRG08_030176</name>
</gene>
<feature type="region of interest" description="Disordered" evidence="1">
    <location>
        <begin position="1"/>
        <end position="20"/>
    </location>
</feature>
<dbReference type="Proteomes" id="UP001283361">
    <property type="component" value="Unassembled WGS sequence"/>
</dbReference>
<dbReference type="AlphaFoldDB" id="A0AAE0ZRA4"/>
<feature type="compositionally biased region" description="Low complexity" evidence="1">
    <location>
        <begin position="8"/>
        <end position="20"/>
    </location>
</feature>
<reference evidence="2" key="1">
    <citation type="journal article" date="2023" name="G3 (Bethesda)">
        <title>A reference genome for the long-term kleptoplast-retaining sea slug Elysia crispata morphotype clarki.</title>
        <authorList>
            <person name="Eastman K.E."/>
            <person name="Pendleton A.L."/>
            <person name="Shaikh M.A."/>
            <person name="Suttiyut T."/>
            <person name="Ogas R."/>
            <person name="Tomko P."/>
            <person name="Gavelis G."/>
            <person name="Widhalm J.R."/>
            <person name="Wisecaver J.H."/>
        </authorList>
    </citation>
    <scope>NUCLEOTIDE SEQUENCE</scope>
    <source>
        <strain evidence="2">ECLA1</strain>
    </source>
</reference>
<feature type="region of interest" description="Disordered" evidence="1">
    <location>
        <begin position="65"/>
        <end position="93"/>
    </location>
</feature>
<name>A0AAE0ZRA4_9GAST</name>
<protein>
    <submittedName>
        <fullName evidence="2">Uncharacterized protein</fullName>
    </submittedName>
</protein>
<comment type="caution">
    <text evidence="2">The sequence shown here is derived from an EMBL/GenBank/DDBJ whole genome shotgun (WGS) entry which is preliminary data.</text>
</comment>
<evidence type="ECO:0000256" key="1">
    <source>
        <dbReference type="SAM" id="MobiDB-lite"/>
    </source>
</evidence>
<feature type="compositionally biased region" description="Polar residues" evidence="1">
    <location>
        <begin position="65"/>
        <end position="77"/>
    </location>
</feature>
<keyword evidence="3" id="KW-1185">Reference proteome</keyword>
<sequence>MMPDRSTRPTLNRPPLTPMNTRVQTQSLYLCKKQLEIFFKQGKKQKVGKPLSGAPSACPNQLVERTSQYSGDMTQSDGKARRKGQARAGADLPQLEGARNARAARENLLAGPSHLRRRRVMAGLSVDNPSLSRRKCRDIVKGWGRLKTDQSLALGPTFYVLSHDHTPLRPKSSDRQCVGSEAKSLALGPTCYLLSHDHTPLRPTSSDKQCVGSEAKSLALGPTCYLLSHDHTPLRPTSSDKQCVGSEAKSLALGPTCYLQSHDRSLT</sequence>
<organism evidence="2 3">
    <name type="scientific">Elysia crispata</name>
    <name type="common">lettuce slug</name>
    <dbReference type="NCBI Taxonomy" id="231223"/>
    <lineage>
        <taxon>Eukaryota</taxon>
        <taxon>Metazoa</taxon>
        <taxon>Spiralia</taxon>
        <taxon>Lophotrochozoa</taxon>
        <taxon>Mollusca</taxon>
        <taxon>Gastropoda</taxon>
        <taxon>Heterobranchia</taxon>
        <taxon>Euthyneura</taxon>
        <taxon>Panpulmonata</taxon>
        <taxon>Sacoglossa</taxon>
        <taxon>Placobranchoidea</taxon>
        <taxon>Plakobranchidae</taxon>
        <taxon>Elysia</taxon>
    </lineage>
</organism>
<evidence type="ECO:0000313" key="3">
    <source>
        <dbReference type="Proteomes" id="UP001283361"/>
    </source>
</evidence>
<accession>A0AAE0ZRA4</accession>
<proteinExistence type="predicted"/>